<dbReference type="Proteomes" id="UP001054945">
    <property type="component" value="Unassembled WGS sequence"/>
</dbReference>
<protein>
    <submittedName>
        <fullName evidence="2">Uncharacterized protein</fullName>
    </submittedName>
</protein>
<evidence type="ECO:0000256" key="1">
    <source>
        <dbReference type="SAM" id="MobiDB-lite"/>
    </source>
</evidence>
<organism evidence="2 3">
    <name type="scientific">Caerostris extrusa</name>
    <name type="common">Bark spider</name>
    <name type="synonym">Caerostris bankana</name>
    <dbReference type="NCBI Taxonomy" id="172846"/>
    <lineage>
        <taxon>Eukaryota</taxon>
        <taxon>Metazoa</taxon>
        <taxon>Ecdysozoa</taxon>
        <taxon>Arthropoda</taxon>
        <taxon>Chelicerata</taxon>
        <taxon>Arachnida</taxon>
        <taxon>Araneae</taxon>
        <taxon>Araneomorphae</taxon>
        <taxon>Entelegynae</taxon>
        <taxon>Araneoidea</taxon>
        <taxon>Araneidae</taxon>
        <taxon>Caerostris</taxon>
    </lineage>
</organism>
<reference evidence="2 3" key="1">
    <citation type="submission" date="2021-06" db="EMBL/GenBank/DDBJ databases">
        <title>Caerostris extrusa draft genome.</title>
        <authorList>
            <person name="Kono N."/>
            <person name="Arakawa K."/>
        </authorList>
    </citation>
    <scope>NUCLEOTIDE SEQUENCE [LARGE SCALE GENOMIC DNA]</scope>
</reference>
<gene>
    <name evidence="2" type="ORF">CEXT_654681</name>
</gene>
<sequence>MNPCDHAPEMSPACLLNNSAGLRGPRKLKKNSSDGFNKRLRTRHSRELPCGTGNGCTLRPWYGSPRKEFRFESRECWNGIDESSPGLSMPIGYSASESRTFF</sequence>
<evidence type="ECO:0000313" key="3">
    <source>
        <dbReference type="Proteomes" id="UP001054945"/>
    </source>
</evidence>
<comment type="caution">
    <text evidence="2">The sequence shown here is derived from an EMBL/GenBank/DDBJ whole genome shotgun (WGS) entry which is preliminary data.</text>
</comment>
<name>A0AAV4V9P6_CAEEX</name>
<evidence type="ECO:0000313" key="2">
    <source>
        <dbReference type="EMBL" id="GIY66680.1"/>
    </source>
</evidence>
<keyword evidence="3" id="KW-1185">Reference proteome</keyword>
<proteinExistence type="predicted"/>
<feature type="region of interest" description="Disordered" evidence="1">
    <location>
        <begin position="16"/>
        <end position="44"/>
    </location>
</feature>
<dbReference type="EMBL" id="BPLR01014143">
    <property type="protein sequence ID" value="GIY66680.1"/>
    <property type="molecule type" value="Genomic_DNA"/>
</dbReference>
<accession>A0AAV4V9P6</accession>
<dbReference type="AlphaFoldDB" id="A0AAV4V9P6"/>